<dbReference type="EMBL" id="LAZR01016779">
    <property type="protein sequence ID" value="KKM03040.1"/>
    <property type="molecule type" value="Genomic_DNA"/>
</dbReference>
<reference evidence="1" key="1">
    <citation type="journal article" date="2015" name="Nature">
        <title>Complex archaea that bridge the gap between prokaryotes and eukaryotes.</title>
        <authorList>
            <person name="Spang A."/>
            <person name="Saw J.H."/>
            <person name="Jorgensen S.L."/>
            <person name="Zaremba-Niedzwiedzka K."/>
            <person name="Martijn J."/>
            <person name="Lind A.E."/>
            <person name="van Eijk R."/>
            <person name="Schleper C."/>
            <person name="Guy L."/>
            <person name="Ettema T.J."/>
        </authorList>
    </citation>
    <scope>NUCLEOTIDE SEQUENCE</scope>
</reference>
<name>A0A0F9GW20_9ZZZZ</name>
<protein>
    <submittedName>
        <fullName evidence="1">Uncharacterized protein</fullName>
    </submittedName>
</protein>
<sequence>MGNCTYVIKARFPRGKLDKVYESIMAFWRQGLAADAWYDERRDCCDKWKTIEQLTKEQKVEFTMVKDAFWTEFKEKFPLIAEMLKGIKDHGYVLGVWHDAEYPILLMTKDPSNSLFGFLDFGGHGKNPNEVVMNFRREGNVLIFTDEVWNVADWNPLAKYLKKKFGATAVKWLSEESADSFQDQVRI</sequence>
<proteinExistence type="predicted"/>
<accession>A0A0F9GW20</accession>
<comment type="caution">
    <text evidence="1">The sequence shown here is derived from an EMBL/GenBank/DDBJ whole genome shotgun (WGS) entry which is preliminary data.</text>
</comment>
<dbReference type="AlphaFoldDB" id="A0A0F9GW20"/>
<organism evidence="1">
    <name type="scientific">marine sediment metagenome</name>
    <dbReference type="NCBI Taxonomy" id="412755"/>
    <lineage>
        <taxon>unclassified sequences</taxon>
        <taxon>metagenomes</taxon>
        <taxon>ecological metagenomes</taxon>
    </lineage>
</organism>
<evidence type="ECO:0000313" key="1">
    <source>
        <dbReference type="EMBL" id="KKM03040.1"/>
    </source>
</evidence>
<gene>
    <name evidence="1" type="ORF">LCGC14_1778390</name>
</gene>